<reference evidence="12 13" key="1">
    <citation type="submission" date="2018-10" db="EMBL/GenBank/DDBJ databases">
        <authorList>
            <person name="Zhang X."/>
        </authorList>
    </citation>
    <scope>NUCLEOTIDE SEQUENCE [LARGE SCALE GENOMIC DNA]</scope>
    <source>
        <strain evidence="12 13">SK-G1</strain>
    </source>
</reference>
<dbReference type="NCBIfam" id="TIGR03592">
    <property type="entry name" value="yidC_oxa1_cterm"/>
    <property type="match status" value="1"/>
</dbReference>
<dbReference type="RefSeq" id="WP_120765146.1">
    <property type="nucleotide sequence ID" value="NZ_CP033169.1"/>
</dbReference>
<dbReference type="AlphaFoldDB" id="A0A3G2R9I3"/>
<gene>
    <name evidence="12" type="primary">yidC</name>
    <name evidence="12" type="ORF">D2962_17345</name>
</gene>
<feature type="transmembrane region" description="Helical" evidence="10">
    <location>
        <begin position="160"/>
        <end position="185"/>
    </location>
</feature>
<evidence type="ECO:0000313" key="13">
    <source>
        <dbReference type="Proteomes" id="UP000280960"/>
    </source>
</evidence>
<evidence type="ECO:0000256" key="5">
    <source>
        <dbReference type="ARBA" id="ARBA00022927"/>
    </source>
</evidence>
<dbReference type="InterPro" id="IPR047196">
    <property type="entry name" value="YidC_ALB_C"/>
</dbReference>
<proteinExistence type="inferred from homology"/>
<evidence type="ECO:0000256" key="4">
    <source>
        <dbReference type="ARBA" id="ARBA00022692"/>
    </source>
</evidence>
<keyword evidence="8" id="KW-0143">Chaperone</keyword>
<accession>A0A3G2R9I3</accession>
<comment type="subcellular location">
    <subcellularLocation>
        <location evidence="1">Cell membrane</location>
        <topology evidence="1">Multi-pass membrane protein</topology>
    </subcellularLocation>
    <subcellularLocation>
        <location evidence="9">Membrane</location>
        <topology evidence="9">Multi-pass membrane protein</topology>
    </subcellularLocation>
</comment>
<dbReference type="Proteomes" id="UP000280960">
    <property type="component" value="Chromosome"/>
</dbReference>
<dbReference type="GO" id="GO:0015031">
    <property type="term" value="P:protein transport"/>
    <property type="evidence" value="ECO:0007669"/>
    <property type="project" value="UniProtKB-KW"/>
</dbReference>
<keyword evidence="13" id="KW-1185">Reference proteome</keyword>
<dbReference type="CDD" id="cd20070">
    <property type="entry name" value="5TM_YidC_Alb3"/>
    <property type="match status" value="1"/>
</dbReference>
<evidence type="ECO:0000256" key="6">
    <source>
        <dbReference type="ARBA" id="ARBA00022989"/>
    </source>
</evidence>
<dbReference type="InterPro" id="IPR001708">
    <property type="entry name" value="YidC/ALB3/OXA1/COX18"/>
</dbReference>
<organism evidence="12 13">
    <name type="scientific">Biomaibacter acetigenes</name>
    <dbReference type="NCBI Taxonomy" id="2316383"/>
    <lineage>
        <taxon>Bacteria</taxon>
        <taxon>Bacillati</taxon>
        <taxon>Bacillota</taxon>
        <taxon>Clostridia</taxon>
        <taxon>Thermosediminibacterales</taxon>
        <taxon>Tepidanaerobacteraceae</taxon>
        <taxon>Biomaibacter</taxon>
    </lineage>
</organism>
<keyword evidence="2" id="KW-0813">Transport</keyword>
<dbReference type="Pfam" id="PF02096">
    <property type="entry name" value="60KD_IMP"/>
    <property type="match status" value="1"/>
</dbReference>
<feature type="transmembrane region" description="Helical" evidence="10">
    <location>
        <begin position="129"/>
        <end position="148"/>
    </location>
</feature>
<dbReference type="GO" id="GO:0051205">
    <property type="term" value="P:protein insertion into membrane"/>
    <property type="evidence" value="ECO:0007669"/>
    <property type="project" value="TreeGrafter"/>
</dbReference>
<keyword evidence="6 10" id="KW-1133">Transmembrane helix</keyword>
<evidence type="ECO:0000256" key="10">
    <source>
        <dbReference type="SAM" id="Phobius"/>
    </source>
</evidence>
<evidence type="ECO:0000256" key="8">
    <source>
        <dbReference type="ARBA" id="ARBA00023186"/>
    </source>
</evidence>
<evidence type="ECO:0000256" key="3">
    <source>
        <dbReference type="ARBA" id="ARBA00022475"/>
    </source>
</evidence>
<keyword evidence="7 10" id="KW-0472">Membrane</keyword>
<evidence type="ECO:0000256" key="2">
    <source>
        <dbReference type="ARBA" id="ARBA00022448"/>
    </source>
</evidence>
<dbReference type="PRINTS" id="PR00701">
    <property type="entry name" value="60KDINNERMP"/>
</dbReference>
<dbReference type="EMBL" id="CP033169">
    <property type="protein sequence ID" value="AYO32131.1"/>
    <property type="molecule type" value="Genomic_DNA"/>
</dbReference>
<feature type="transmembrane region" description="Helical" evidence="10">
    <location>
        <begin position="87"/>
        <end position="108"/>
    </location>
</feature>
<evidence type="ECO:0000256" key="7">
    <source>
        <dbReference type="ARBA" id="ARBA00023136"/>
    </source>
</evidence>
<feature type="domain" description="Membrane insertase YidC/Oxa/ALB C-terminal" evidence="11">
    <location>
        <begin position="22"/>
        <end position="199"/>
    </location>
</feature>
<dbReference type="GO" id="GO:0032977">
    <property type="term" value="F:membrane insertase activity"/>
    <property type="evidence" value="ECO:0007669"/>
    <property type="project" value="InterPro"/>
</dbReference>
<evidence type="ECO:0000256" key="9">
    <source>
        <dbReference type="RuleBase" id="RU003945"/>
    </source>
</evidence>
<evidence type="ECO:0000313" key="12">
    <source>
        <dbReference type="EMBL" id="AYO32131.1"/>
    </source>
</evidence>
<comment type="similarity">
    <text evidence="9">Belongs to the OXA1/ALB3/YidC family.</text>
</comment>
<evidence type="ECO:0000259" key="11">
    <source>
        <dbReference type="Pfam" id="PF02096"/>
    </source>
</evidence>
<keyword evidence="4 9" id="KW-0812">Transmembrane</keyword>
<dbReference type="KEGG" id="bacg:D2962_17345"/>
<dbReference type="GO" id="GO:0005886">
    <property type="term" value="C:plasma membrane"/>
    <property type="evidence" value="ECO:0007669"/>
    <property type="project" value="UniProtKB-SubCell"/>
</dbReference>
<protein>
    <submittedName>
        <fullName evidence="12">Membrane protein insertase YidC</fullName>
    </submittedName>
</protein>
<dbReference type="PANTHER" id="PTHR12428">
    <property type="entry name" value="OXA1"/>
    <property type="match status" value="1"/>
</dbReference>
<keyword evidence="3" id="KW-1003">Cell membrane</keyword>
<sequence length="209" mass="23917">MDYLVNIMKQLLDFIFAYTKSYGLAIIGITVLIKIVLLPFSFQQFHSMKKMQEIAPLQKKLQEKYKNDKEKLNREIMKLYQENKVNPMGGCLPLLIQFPFIIGLFRLLQTYNFGQAGFLWIKDLGAPDTTYILPILAAVTTYLSSKIATPPNPENPNNSMNIVMSLFIGWMSIKFASGLALYWVVSNIVQILQQMLIMRSPAPVKEDVK</sequence>
<feature type="transmembrane region" description="Helical" evidence="10">
    <location>
        <begin position="21"/>
        <end position="42"/>
    </location>
</feature>
<name>A0A3G2R9I3_9FIRM</name>
<dbReference type="PANTHER" id="PTHR12428:SF65">
    <property type="entry name" value="CYTOCHROME C OXIDASE ASSEMBLY PROTEIN COX18, MITOCHONDRIAL"/>
    <property type="match status" value="1"/>
</dbReference>
<evidence type="ECO:0000256" key="1">
    <source>
        <dbReference type="ARBA" id="ARBA00004651"/>
    </source>
</evidence>
<dbReference type="InterPro" id="IPR028055">
    <property type="entry name" value="YidC/Oxa/ALB_C"/>
</dbReference>
<keyword evidence="5" id="KW-0653">Protein transport</keyword>